<dbReference type="GO" id="GO:0004347">
    <property type="term" value="F:glucose-6-phosphate isomerase activity"/>
    <property type="evidence" value="ECO:0007669"/>
    <property type="project" value="UniProtKB-EC"/>
</dbReference>
<evidence type="ECO:0000256" key="2">
    <source>
        <dbReference type="ARBA" id="ARBA00023235"/>
    </source>
</evidence>
<evidence type="ECO:0000313" key="4">
    <source>
        <dbReference type="EMBL" id="NIK72813.1"/>
    </source>
</evidence>
<dbReference type="PROSITE" id="PS51464">
    <property type="entry name" value="SIS"/>
    <property type="match status" value="1"/>
</dbReference>
<comment type="similarity">
    <text evidence="1">Belongs to the PGI/PMI family.</text>
</comment>
<evidence type="ECO:0000256" key="1">
    <source>
        <dbReference type="ARBA" id="ARBA00010523"/>
    </source>
</evidence>
<dbReference type="NCBIfam" id="TIGR02128">
    <property type="entry name" value="G6PI_arch"/>
    <property type="match status" value="1"/>
</dbReference>
<comment type="caution">
    <text evidence="4">The sequence shown here is derived from an EMBL/GenBank/DDBJ whole genome shotgun (WGS) entry which is preliminary data.</text>
</comment>
<dbReference type="GO" id="GO:0004476">
    <property type="term" value="F:mannose-6-phosphate isomerase activity"/>
    <property type="evidence" value="ECO:0007669"/>
    <property type="project" value="UniProtKB-EC"/>
</dbReference>
<sequence>MATNSMKALIEGFASQLQKALAIAQKVNFSFKPDSIQQIVVTGLGGSGIGGNLLQFFAQDILQVPVLVNKTYNLPTFVNKQTLVIASSFSGDTEETLYALQEAIERQAQILCITSGGKLLNIAKEKGFDYIQIPQESPCPRAFLGYSLIQLMAVLKHFAPNFDLEHEVLHVCRQLELYRTQIQEEAQQLAKLFHKRLPIVYADERWYPAILRLQQQINENAKQLCHVNVFPEMNHNELVGWGLDKAQYRNIAVLMLRSNLDHPRVKIRMDICKPIFAQKAAQVYEVSTHGQSYFEQMLYVIHLFDWASFYLAELNGVDAFPVDVINYLKSSLAKYESQAK</sequence>
<evidence type="ECO:0000313" key="5">
    <source>
        <dbReference type="Proteomes" id="UP000537126"/>
    </source>
</evidence>
<proteinExistence type="inferred from homology"/>
<gene>
    <name evidence="4" type="ORF">FHS56_000299</name>
</gene>
<dbReference type="RefSeq" id="WP_166918116.1">
    <property type="nucleotide sequence ID" value="NZ_JAASRN010000001.1"/>
</dbReference>
<name>A0A846MMN8_9BACT</name>
<reference evidence="4 5" key="1">
    <citation type="submission" date="2020-03" db="EMBL/GenBank/DDBJ databases">
        <title>Genomic Encyclopedia of Type Strains, Phase IV (KMG-IV): sequencing the most valuable type-strain genomes for metagenomic binning, comparative biology and taxonomic classification.</title>
        <authorList>
            <person name="Goeker M."/>
        </authorList>
    </citation>
    <scope>NUCLEOTIDE SEQUENCE [LARGE SCALE GENOMIC DNA]</scope>
    <source>
        <strain evidence="4 5">DSM 5718</strain>
    </source>
</reference>
<dbReference type="Proteomes" id="UP000537126">
    <property type="component" value="Unassembled WGS sequence"/>
</dbReference>
<keyword evidence="5" id="KW-1185">Reference proteome</keyword>
<dbReference type="NCBIfam" id="NF006426">
    <property type="entry name" value="PRK08674.1-6"/>
    <property type="match status" value="1"/>
</dbReference>
<dbReference type="EMBL" id="JAASRN010000001">
    <property type="protein sequence ID" value="NIK72813.1"/>
    <property type="molecule type" value="Genomic_DNA"/>
</dbReference>
<dbReference type="InterPro" id="IPR001347">
    <property type="entry name" value="SIS_dom"/>
</dbReference>
<dbReference type="NCBIfam" id="NF006423">
    <property type="entry name" value="PRK08674.1-2"/>
    <property type="match status" value="1"/>
</dbReference>
<dbReference type="CDD" id="cd05637">
    <property type="entry name" value="SIS_PGI_PMI_2"/>
    <property type="match status" value="1"/>
</dbReference>
<evidence type="ECO:0000259" key="3">
    <source>
        <dbReference type="PROSITE" id="PS51464"/>
    </source>
</evidence>
<dbReference type="AlphaFoldDB" id="A0A846MMN8"/>
<dbReference type="InterPro" id="IPR035484">
    <property type="entry name" value="SIS_PGI/PMI_1"/>
</dbReference>
<organism evidence="4 5">
    <name type="scientific">Thermonema lapsum</name>
    <dbReference type="NCBI Taxonomy" id="28195"/>
    <lineage>
        <taxon>Bacteria</taxon>
        <taxon>Pseudomonadati</taxon>
        <taxon>Bacteroidota</taxon>
        <taxon>Cytophagia</taxon>
        <taxon>Cytophagales</taxon>
        <taxon>Thermonemataceae</taxon>
        <taxon>Thermonema</taxon>
    </lineage>
</organism>
<accession>A0A846MMN8</accession>
<dbReference type="GO" id="GO:1901135">
    <property type="term" value="P:carbohydrate derivative metabolic process"/>
    <property type="evidence" value="ECO:0007669"/>
    <property type="project" value="InterPro"/>
</dbReference>
<protein>
    <submittedName>
        <fullName evidence="4">Glucose/mannose-6-phosphate isomerase</fullName>
        <ecNumber evidence="4">5.3.1.8</ecNumber>
        <ecNumber evidence="4">5.3.1.9</ecNumber>
    </submittedName>
</protein>
<dbReference type="CDD" id="cd05017">
    <property type="entry name" value="SIS_PGI_PMI_1"/>
    <property type="match status" value="1"/>
</dbReference>
<dbReference type="SUPFAM" id="SSF53697">
    <property type="entry name" value="SIS domain"/>
    <property type="match status" value="1"/>
</dbReference>
<dbReference type="Gene3D" id="3.40.50.10490">
    <property type="entry name" value="Glucose-6-phosphate isomerase like protein, domain 1"/>
    <property type="match status" value="2"/>
</dbReference>
<dbReference type="InterPro" id="IPR046348">
    <property type="entry name" value="SIS_dom_sf"/>
</dbReference>
<dbReference type="Pfam" id="PF01380">
    <property type="entry name" value="SIS"/>
    <property type="match status" value="1"/>
</dbReference>
<dbReference type="GO" id="GO:0097367">
    <property type="term" value="F:carbohydrate derivative binding"/>
    <property type="evidence" value="ECO:0007669"/>
    <property type="project" value="InterPro"/>
</dbReference>
<dbReference type="InterPro" id="IPR019490">
    <property type="entry name" value="Glu6P/Mann6P_isomerase_C"/>
</dbReference>
<dbReference type="EC" id="5.3.1.8" evidence="4"/>
<feature type="domain" description="SIS" evidence="3">
    <location>
        <begin position="27"/>
        <end position="158"/>
    </location>
</feature>
<dbReference type="EC" id="5.3.1.9" evidence="4"/>
<dbReference type="GO" id="GO:0005975">
    <property type="term" value="P:carbohydrate metabolic process"/>
    <property type="evidence" value="ECO:0007669"/>
    <property type="project" value="InterPro"/>
</dbReference>
<dbReference type="Pfam" id="PF10432">
    <property type="entry name" value="bact-PGI_C"/>
    <property type="match status" value="1"/>
</dbReference>
<keyword evidence="2 4" id="KW-0413">Isomerase</keyword>